<evidence type="ECO:0000313" key="4">
    <source>
        <dbReference type="EMBL" id="MFC6152399.1"/>
    </source>
</evidence>
<keyword evidence="3" id="KW-1133">Transmembrane helix</keyword>
<evidence type="ECO:0000256" key="1">
    <source>
        <dbReference type="ARBA" id="ARBA00009108"/>
    </source>
</evidence>
<keyword evidence="3" id="KW-0812">Transmembrane</keyword>
<protein>
    <submittedName>
        <fullName evidence="4">DUF881 domain-containing protein</fullName>
    </submittedName>
</protein>
<dbReference type="InterPro" id="IPR010273">
    <property type="entry name" value="DUF881"/>
</dbReference>
<dbReference type="RefSeq" id="WP_239022262.1">
    <property type="nucleotide sequence ID" value="NZ_CP034929.1"/>
</dbReference>
<comment type="similarity">
    <text evidence="1">Belongs to the UPF0749 family.</text>
</comment>
<comment type="caution">
    <text evidence="4">The sequence shown here is derived from an EMBL/GenBank/DDBJ whole genome shotgun (WGS) entry which is preliminary data.</text>
</comment>
<reference evidence="5" key="1">
    <citation type="journal article" date="2019" name="Int. J. Syst. Evol. Microbiol.">
        <title>The Global Catalogue of Microorganisms (GCM) 10K type strain sequencing project: providing services to taxonomists for standard genome sequencing and annotation.</title>
        <authorList>
            <consortium name="The Broad Institute Genomics Platform"/>
            <consortium name="The Broad Institute Genome Sequencing Center for Infectious Disease"/>
            <person name="Wu L."/>
            <person name="Ma J."/>
        </authorList>
    </citation>
    <scope>NUCLEOTIDE SEQUENCE [LARGE SCALE GENOMIC DNA]</scope>
    <source>
        <strain evidence="5">DFY28</strain>
    </source>
</reference>
<name>A0ABW1QUW8_9ACTN</name>
<evidence type="ECO:0000313" key="5">
    <source>
        <dbReference type="Proteomes" id="UP001596098"/>
    </source>
</evidence>
<organism evidence="4 5">
    <name type="scientific">Nocardioides yefusunii</name>
    <dbReference type="NCBI Taxonomy" id="2500546"/>
    <lineage>
        <taxon>Bacteria</taxon>
        <taxon>Bacillati</taxon>
        <taxon>Actinomycetota</taxon>
        <taxon>Actinomycetes</taxon>
        <taxon>Propionibacteriales</taxon>
        <taxon>Nocardioidaceae</taxon>
        <taxon>Nocardioides</taxon>
    </lineage>
</organism>
<feature type="region of interest" description="Disordered" evidence="2">
    <location>
        <begin position="1"/>
        <end position="59"/>
    </location>
</feature>
<evidence type="ECO:0000256" key="3">
    <source>
        <dbReference type="SAM" id="Phobius"/>
    </source>
</evidence>
<evidence type="ECO:0000256" key="2">
    <source>
        <dbReference type="SAM" id="MobiDB-lite"/>
    </source>
</evidence>
<gene>
    <name evidence="4" type="ORF">ACFPWU_01805</name>
</gene>
<dbReference type="Gene3D" id="3.30.70.1880">
    <property type="entry name" value="Protein of unknown function DUF881"/>
    <property type="match status" value="1"/>
</dbReference>
<dbReference type="Proteomes" id="UP001596098">
    <property type="component" value="Unassembled WGS sequence"/>
</dbReference>
<feature type="compositionally biased region" description="Acidic residues" evidence="2">
    <location>
        <begin position="9"/>
        <end position="34"/>
    </location>
</feature>
<feature type="transmembrane region" description="Helical" evidence="3">
    <location>
        <begin position="75"/>
        <end position="93"/>
    </location>
</feature>
<dbReference type="Pfam" id="PF05949">
    <property type="entry name" value="DUF881"/>
    <property type="match status" value="1"/>
</dbReference>
<dbReference type="EMBL" id="JBHSQI010000001">
    <property type="protein sequence ID" value="MFC6152399.1"/>
    <property type="molecule type" value="Genomic_DNA"/>
</dbReference>
<dbReference type="PANTHER" id="PTHR37313">
    <property type="entry name" value="UPF0749 PROTEIN RV1825"/>
    <property type="match status" value="1"/>
</dbReference>
<keyword evidence="5" id="KW-1185">Reference proteome</keyword>
<keyword evidence="3" id="KW-0472">Membrane</keyword>
<sequence length="297" mass="31862">MSDQREDTTPDDTTPDDTIPDDTIPDDTIPDEAQADGSEVTSLMPAVSDDPADEAPREGAGAKFRRTFFAASRSQVIVGVLLALVGYAVVIQVRSTEEDSTYEGRRQEDLIQIFNGLTGNEDRTRREIDRLDKARRDLLVDTSAREAAVEQARQRVDALNILAGHVPVTGPGLRVTIIGEQGVSLSLLLDMVQELRTAGAEAMEFNDSVRLVASSHFDVDGAGNVSLDGTALGSPYVLEAIGESATLHAGLDFPSGPIRELEKIAGVSVDVEELSRVDITSTVDEDRPVYAEPSAGQ</sequence>
<dbReference type="PANTHER" id="PTHR37313:SF2">
    <property type="entry name" value="UPF0749 PROTEIN YLXX"/>
    <property type="match status" value="1"/>
</dbReference>
<accession>A0ABW1QUW8</accession>
<proteinExistence type="inferred from homology"/>